<dbReference type="GO" id="GO:0003700">
    <property type="term" value="F:DNA-binding transcription factor activity"/>
    <property type="evidence" value="ECO:0007669"/>
    <property type="project" value="InterPro"/>
</dbReference>
<evidence type="ECO:0000256" key="1">
    <source>
        <dbReference type="ARBA" id="ARBA00009437"/>
    </source>
</evidence>
<dbReference type="InterPro" id="IPR036388">
    <property type="entry name" value="WH-like_DNA-bd_sf"/>
</dbReference>
<dbReference type="STRING" id="230361.sm9_2188"/>
<sequence>MKLQSKGLISLEINGEIYGYKLYQSLESLNRTNSQRKSARELNISHTVLNRRILKAENTLGFKLTEKRGNGSVLTENGLKLLEEYRKYLIQIAEPDNINIAGGHISSSLIESLDLPFNINVYSSNDEDAFKLAKRGVVDLLTLDDPLIAYERDINFIPIAYDYLVLISSPDSKEIKSIKDLDNLEFVKVNGSAQRLAWNTLEHYDLNYSIRHEVNSQFDAFKLVKNSENLYSFLNASYFTGNEILKFDTRHVISLIKVNDEDPKTDEFINYLLTNAQKDIVKQGFIAMD</sequence>
<evidence type="ECO:0000259" key="5">
    <source>
        <dbReference type="Pfam" id="PF00126"/>
    </source>
</evidence>
<organism evidence="6 7">
    <name type="scientific">Methanobrevibacter millerae</name>
    <dbReference type="NCBI Taxonomy" id="230361"/>
    <lineage>
        <taxon>Archaea</taxon>
        <taxon>Methanobacteriati</taxon>
        <taxon>Methanobacteriota</taxon>
        <taxon>Methanomada group</taxon>
        <taxon>Methanobacteria</taxon>
        <taxon>Methanobacteriales</taxon>
        <taxon>Methanobacteriaceae</taxon>
        <taxon>Methanobrevibacter</taxon>
    </lineage>
</organism>
<dbReference type="SUPFAM" id="SSF46785">
    <property type="entry name" value="Winged helix' DNA-binding domain"/>
    <property type="match status" value="1"/>
</dbReference>
<dbReference type="OrthoDB" id="62169at2157"/>
<dbReference type="SUPFAM" id="SSF53850">
    <property type="entry name" value="Periplasmic binding protein-like II"/>
    <property type="match status" value="1"/>
</dbReference>
<accession>A0A1G5W9X2</accession>
<dbReference type="Gene3D" id="1.10.10.10">
    <property type="entry name" value="Winged helix-like DNA-binding domain superfamily/Winged helix DNA-binding domain"/>
    <property type="match status" value="1"/>
</dbReference>
<evidence type="ECO:0000256" key="3">
    <source>
        <dbReference type="ARBA" id="ARBA00023125"/>
    </source>
</evidence>
<protein>
    <submittedName>
        <fullName evidence="6">DNA-binding transcriptional regulator, LysR family</fullName>
    </submittedName>
</protein>
<name>A0A1G5W9X2_9EURY</name>
<dbReference type="PANTHER" id="PTHR30126:SF40">
    <property type="entry name" value="HTH-TYPE TRANSCRIPTIONAL REGULATOR GLTR"/>
    <property type="match status" value="1"/>
</dbReference>
<dbReference type="GO" id="GO:0000976">
    <property type="term" value="F:transcription cis-regulatory region binding"/>
    <property type="evidence" value="ECO:0007669"/>
    <property type="project" value="TreeGrafter"/>
</dbReference>
<dbReference type="InterPro" id="IPR000847">
    <property type="entry name" value="LysR_HTH_N"/>
</dbReference>
<evidence type="ECO:0000256" key="4">
    <source>
        <dbReference type="ARBA" id="ARBA00023163"/>
    </source>
</evidence>
<proteinExistence type="inferred from homology"/>
<dbReference type="EMBL" id="FMXB01000008">
    <property type="protein sequence ID" value="SDA54025.1"/>
    <property type="molecule type" value="Genomic_DNA"/>
</dbReference>
<dbReference type="Proteomes" id="UP000323439">
    <property type="component" value="Unassembled WGS sequence"/>
</dbReference>
<reference evidence="6 7" key="1">
    <citation type="submission" date="2016-10" db="EMBL/GenBank/DDBJ databases">
        <authorList>
            <person name="Varghese N."/>
            <person name="Submissions S."/>
        </authorList>
    </citation>
    <scope>NUCLEOTIDE SEQUENCE [LARGE SCALE GENOMIC DNA]</scope>
    <source>
        <strain evidence="6 7">DSM 16643</strain>
    </source>
</reference>
<keyword evidence="3 6" id="KW-0238">DNA-binding</keyword>
<keyword evidence="7" id="KW-1185">Reference proteome</keyword>
<gene>
    <name evidence="6" type="ORF">SAMN02910315_01203</name>
</gene>
<dbReference type="AlphaFoldDB" id="A0A1G5W9X2"/>
<evidence type="ECO:0000256" key="2">
    <source>
        <dbReference type="ARBA" id="ARBA00023015"/>
    </source>
</evidence>
<evidence type="ECO:0000313" key="7">
    <source>
        <dbReference type="Proteomes" id="UP000323439"/>
    </source>
</evidence>
<evidence type="ECO:0000313" key="6">
    <source>
        <dbReference type="EMBL" id="SDA54025.1"/>
    </source>
</evidence>
<dbReference type="PANTHER" id="PTHR30126">
    <property type="entry name" value="HTH-TYPE TRANSCRIPTIONAL REGULATOR"/>
    <property type="match status" value="1"/>
</dbReference>
<feature type="domain" description="HTH lysR-type" evidence="5">
    <location>
        <begin position="24"/>
        <end position="78"/>
    </location>
</feature>
<dbReference type="InterPro" id="IPR036390">
    <property type="entry name" value="WH_DNA-bd_sf"/>
</dbReference>
<dbReference type="RefSeq" id="WP_149731769.1">
    <property type="nucleotide sequence ID" value="NZ_FMXB01000008.1"/>
</dbReference>
<keyword evidence="2" id="KW-0805">Transcription regulation</keyword>
<keyword evidence="4" id="KW-0804">Transcription</keyword>
<dbReference type="Pfam" id="PF00126">
    <property type="entry name" value="HTH_1"/>
    <property type="match status" value="1"/>
</dbReference>
<comment type="similarity">
    <text evidence="1">Belongs to the LysR transcriptional regulatory family.</text>
</comment>